<proteinExistence type="predicted"/>
<dbReference type="EMBL" id="AXCY01000034">
    <property type="protein sequence ID" value="KGM10972.1"/>
    <property type="molecule type" value="Genomic_DNA"/>
</dbReference>
<protein>
    <submittedName>
        <fullName evidence="1">Uncharacterized protein</fullName>
    </submittedName>
</protein>
<reference evidence="1 2" key="2">
    <citation type="journal article" date="2015" name="Stand. Genomic Sci.">
        <title>Draft genome sequence of Cellulomonas carbonis T26(T) and comparative analysis of six Cellulomonas genomes.</title>
        <authorList>
            <person name="Zhuang W."/>
            <person name="Zhang S."/>
            <person name="Xia X."/>
            <person name="Wang G."/>
        </authorList>
    </citation>
    <scope>NUCLEOTIDE SEQUENCE [LARGE SCALE GENOMIC DNA]</scope>
    <source>
        <strain evidence="1 2">T26</strain>
    </source>
</reference>
<reference evidence="1 2" key="1">
    <citation type="submission" date="2013-08" db="EMBL/GenBank/DDBJ databases">
        <title>Genome sequencing of Cellulomonas carbonis T26.</title>
        <authorList>
            <person name="Chen F."/>
            <person name="Li Y."/>
            <person name="Wang G."/>
        </authorList>
    </citation>
    <scope>NUCLEOTIDE SEQUENCE [LARGE SCALE GENOMIC DNA]</scope>
    <source>
        <strain evidence="1 2">T26</strain>
    </source>
</reference>
<comment type="caution">
    <text evidence="1">The sequence shown here is derived from an EMBL/GenBank/DDBJ whole genome shotgun (WGS) entry which is preliminary data.</text>
</comment>
<keyword evidence="2" id="KW-1185">Reference proteome</keyword>
<sequence length="70" mass="7612">MCSVRDDGVPEEVVTMVQLHDPVRFEDLSRMLLGEPAPTCSMCMTDEHEGCPSADELGAADLCGCACHLW</sequence>
<dbReference type="Proteomes" id="UP000029839">
    <property type="component" value="Unassembled WGS sequence"/>
</dbReference>
<name>A0A0A0BTF0_9CELL</name>
<dbReference type="AlphaFoldDB" id="A0A0A0BTF0"/>
<organism evidence="1 2">
    <name type="scientific">Cellulomonas carbonis T26</name>
    <dbReference type="NCBI Taxonomy" id="947969"/>
    <lineage>
        <taxon>Bacteria</taxon>
        <taxon>Bacillati</taxon>
        <taxon>Actinomycetota</taxon>
        <taxon>Actinomycetes</taxon>
        <taxon>Micrococcales</taxon>
        <taxon>Cellulomonadaceae</taxon>
        <taxon>Cellulomonas</taxon>
    </lineage>
</organism>
<evidence type="ECO:0000313" key="2">
    <source>
        <dbReference type="Proteomes" id="UP000029839"/>
    </source>
</evidence>
<evidence type="ECO:0000313" key="1">
    <source>
        <dbReference type="EMBL" id="KGM10972.1"/>
    </source>
</evidence>
<gene>
    <name evidence="1" type="ORF">N868_12965</name>
</gene>
<accession>A0A0A0BTF0</accession>